<protein>
    <recommendedName>
        <fullName evidence="5">BTB domain-containing protein</fullName>
    </recommendedName>
</protein>
<comment type="pathway">
    <text evidence="1">Protein modification; protein ubiquitination.</text>
</comment>
<name>A0A2K3E2A9_CHLRE</name>
<dbReference type="GO" id="GO:0005737">
    <property type="term" value="C:cytoplasm"/>
    <property type="evidence" value="ECO:0000318"/>
    <property type="project" value="GO_Central"/>
</dbReference>
<dbReference type="KEGG" id="cre:CHLRE_02g101550v5"/>
<dbReference type="CDD" id="cd18186">
    <property type="entry name" value="BTB_POZ_ZBTB_KLHL-like"/>
    <property type="match status" value="1"/>
</dbReference>
<organism evidence="6 7">
    <name type="scientific">Chlamydomonas reinhardtii</name>
    <name type="common">Chlamydomonas smithii</name>
    <dbReference type="NCBI Taxonomy" id="3055"/>
    <lineage>
        <taxon>Eukaryota</taxon>
        <taxon>Viridiplantae</taxon>
        <taxon>Chlorophyta</taxon>
        <taxon>core chlorophytes</taxon>
        <taxon>Chlorophyceae</taxon>
        <taxon>CS clade</taxon>
        <taxon>Chlamydomonadales</taxon>
        <taxon>Chlamydomonadaceae</taxon>
        <taxon>Chlamydomonas</taxon>
    </lineage>
</organism>
<keyword evidence="7" id="KW-1185">Reference proteome</keyword>
<dbReference type="InterPro" id="IPR011333">
    <property type="entry name" value="SKP1/BTB/POZ_sf"/>
</dbReference>
<dbReference type="GO" id="GO:0030162">
    <property type="term" value="P:regulation of proteolysis"/>
    <property type="evidence" value="ECO:0000318"/>
    <property type="project" value="GO_Central"/>
</dbReference>
<evidence type="ECO:0000313" key="6">
    <source>
        <dbReference type="EMBL" id="PNW86924.1"/>
    </source>
</evidence>
<dbReference type="AlphaFoldDB" id="A0A2K3E2A9"/>
<reference evidence="6 7" key="1">
    <citation type="journal article" date="2007" name="Science">
        <title>The Chlamydomonas genome reveals the evolution of key animal and plant functions.</title>
        <authorList>
            <person name="Merchant S.S."/>
            <person name="Prochnik S.E."/>
            <person name="Vallon O."/>
            <person name="Harris E.H."/>
            <person name="Karpowicz S.J."/>
            <person name="Witman G.B."/>
            <person name="Terry A."/>
            <person name="Salamov A."/>
            <person name="Fritz-Laylin L.K."/>
            <person name="Marechal-Drouard L."/>
            <person name="Marshall W.F."/>
            <person name="Qu L.H."/>
            <person name="Nelson D.R."/>
            <person name="Sanderfoot A.A."/>
            <person name="Spalding M.H."/>
            <person name="Kapitonov V.V."/>
            <person name="Ren Q."/>
            <person name="Ferris P."/>
            <person name="Lindquist E."/>
            <person name="Shapiro H."/>
            <person name="Lucas S.M."/>
            <person name="Grimwood J."/>
            <person name="Schmutz J."/>
            <person name="Cardol P."/>
            <person name="Cerutti H."/>
            <person name="Chanfreau G."/>
            <person name="Chen C.L."/>
            <person name="Cognat V."/>
            <person name="Croft M.T."/>
            <person name="Dent R."/>
            <person name="Dutcher S."/>
            <person name="Fernandez E."/>
            <person name="Fukuzawa H."/>
            <person name="Gonzalez-Ballester D."/>
            <person name="Gonzalez-Halphen D."/>
            <person name="Hallmann A."/>
            <person name="Hanikenne M."/>
            <person name="Hippler M."/>
            <person name="Inwood W."/>
            <person name="Jabbari K."/>
            <person name="Kalanon M."/>
            <person name="Kuras R."/>
            <person name="Lefebvre P.A."/>
            <person name="Lemaire S.D."/>
            <person name="Lobanov A.V."/>
            <person name="Lohr M."/>
            <person name="Manuell A."/>
            <person name="Meier I."/>
            <person name="Mets L."/>
            <person name="Mittag M."/>
            <person name="Mittelmeier T."/>
            <person name="Moroney J.V."/>
            <person name="Moseley J."/>
            <person name="Napoli C."/>
            <person name="Nedelcu A.M."/>
            <person name="Niyogi K."/>
            <person name="Novoselov S.V."/>
            <person name="Paulsen I.T."/>
            <person name="Pazour G."/>
            <person name="Purton S."/>
            <person name="Ral J.P."/>
            <person name="Riano-Pachon D.M."/>
            <person name="Riekhof W."/>
            <person name="Rymarquis L."/>
            <person name="Schroda M."/>
            <person name="Stern D."/>
            <person name="Umen J."/>
            <person name="Willows R."/>
            <person name="Wilson N."/>
            <person name="Zimmer S.L."/>
            <person name="Allmer J."/>
            <person name="Balk J."/>
            <person name="Bisova K."/>
            <person name="Chen C.J."/>
            <person name="Elias M."/>
            <person name="Gendler K."/>
            <person name="Hauser C."/>
            <person name="Lamb M.R."/>
            <person name="Ledford H."/>
            <person name="Long J.C."/>
            <person name="Minagawa J."/>
            <person name="Page M.D."/>
            <person name="Pan J."/>
            <person name="Pootakham W."/>
            <person name="Roje S."/>
            <person name="Rose A."/>
            <person name="Stahlberg E."/>
            <person name="Terauchi A.M."/>
            <person name="Yang P."/>
            <person name="Ball S."/>
            <person name="Bowler C."/>
            <person name="Dieckmann C.L."/>
            <person name="Gladyshev V.N."/>
            <person name="Green P."/>
            <person name="Jorgensen R."/>
            <person name="Mayfield S."/>
            <person name="Mueller-Roeber B."/>
            <person name="Rajamani S."/>
            <person name="Sayre R.T."/>
            <person name="Brokstein P."/>
            <person name="Dubchak I."/>
            <person name="Goodstein D."/>
            <person name="Hornick L."/>
            <person name="Huang Y.W."/>
            <person name="Jhaveri J."/>
            <person name="Luo Y."/>
            <person name="Martinez D."/>
            <person name="Ngau W.C."/>
            <person name="Otillar B."/>
            <person name="Poliakov A."/>
            <person name="Porter A."/>
            <person name="Szajkowski L."/>
            <person name="Werner G."/>
            <person name="Zhou K."/>
            <person name="Grigoriev I.V."/>
            <person name="Rokhsar D.S."/>
            <person name="Grossman A.R."/>
        </authorList>
    </citation>
    <scope>NUCLEOTIDE SEQUENCE [LARGE SCALE GENOMIC DNA]</scope>
    <source>
        <strain evidence="7">CC-503</strain>
    </source>
</reference>
<dbReference type="PANTHER" id="PTHR46231">
    <property type="entry name" value="ANKYRIN REPEAT AND BTB/POZ DOMAIN-CONTAINING PROTEIN 1"/>
    <property type="match status" value="1"/>
</dbReference>
<feature type="compositionally biased region" description="Gly residues" evidence="4">
    <location>
        <begin position="425"/>
        <end position="443"/>
    </location>
</feature>
<dbReference type="GO" id="GO:0043161">
    <property type="term" value="P:proteasome-mediated ubiquitin-dependent protein catabolic process"/>
    <property type="evidence" value="ECO:0000318"/>
    <property type="project" value="GO_Central"/>
</dbReference>
<dbReference type="SUPFAM" id="SSF54695">
    <property type="entry name" value="POZ domain"/>
    <property type="match status" value="1"/>
</dbReference>
<feature type="region of interest" description="Disordered" evidence="4">
    <location>
        <begin position="425"/>
        <end position="447"/>
    </location>
</feature>
<dbReference type="InParanoid" id="A0A2K3E2A9"/>
<dbReference type="RefSeq" id="XP_042927362.1">
    <property type="nucleotide sequence ID" value="XM_043059728.1"/>
</dbReference>
<dbReference type="SMART" id="SM00225">
    <property type="entry name" value="BTB"/>
    <property type="match status" value="1"/>
</dbReference>
<dbReference type="InterPro" id="IPR011042">
    <property type="entry name" value="6-blade_b-propeller_TolB-like"/>
</dbReference>
<evidence type="ECO:0000256" key="1">
    <source>
        <dbReference type="ARBA" id="ARBA00004906"/>
    </source>
</evidence>
<dbReference type="PROSITE" id="PS50097">
    <property type="entry name" value="BTB"/>
    <property type="match status" value="1"/>
</dbReference>
<dbReference type="Gramene" id="PNW86924">
    <property type="protein sequence ID" value="PNW86924"/>
    <property type="gene ID" value="CHLRE_02g101550v5"/>
</dbReference>
<feature type="domain" description="BTB" evidence="5">
    <location>
        <begin position="481"/>
        <end position="549"/>
    </location>
</feature>
<dbReference type="Pfam" id="PF00651">
    <property type="entry name" value="BTB"/>
    <property type="match status" value="1"/>
</dbReference>
<sequence>MHLLKCSVGVFEGGYPRGTTTRFHGGLPETLVALSSGELRDLPGATARSGVGLRLGGLQLFTSSCGPLGAGGEDGDEPYVGSRMIRDPTWCAWSQQVYLMDGQAVLSLNGTVLSLVAGCLRGGALDDDEAEAADGVGATARFSCARFVTSDHAGCLYLADCARLCRVTLPRSWRAADAPLGSARAADLGTQRPPAGVQRRLGEAAAQGVEEQGNGQEEEEEEAVVTTLLVADSDITGLAFVPSGDARSAAGTGEGRGCPSDAAERVGGPYLLYSTDTAIYRLQIPEPPADDEGSKANATAAAPLMPLPELLAGRSDQEGSADAADGAAARFSRISGICVDAAGMAYVTDHKDDGETTALRRVSPGGAVATVAGGAELEGQLSWPSILPGSGYLCLCSFSQRALVLLDLGLTPPACMTGPGLKSGAGGGTGAAGGGGPGRGGTGWEREDVGLRPFVGADGGPPRSLASDLGSLLDSPPDATSDLTLRVGGRHFAVHRAILAARCDYFRQRLAADTFADGAAAELELPDADADAFALLLRWLYTGSAPLPTEPAAMHALAELADRLLLPELCHEVQVHILATLSPETVVEHLAWAEHLAGGGAPPTPDGPKDEPPPADLAAAAAGTGDTDEDERQAGSHGPNSIHAGRPQPPQLRHPNLQPQSIDATPFSQLLARLRSWYVARHLQIMEAAPDAVRRLMAAAPDLAFQLHLAAARRAAAASAAAAVAAAGIGAASRGAAGTRTT</sequence>
<feature type="compositionally biased region" description="Low complexity" evidence="4">
    <location>
        <begin position="616"/>
        <end position="625"/>
    </location>
</feature>
<dbReference type="InterPro" id="IPR000210">
    <property type="entry name" value="BTB/POZ_dom"/>
</dbReference>
<dbReference type="STRING" id="3055.A0A2K3E2A9"/>
<accession>A0A2K3E2A9</accession>
<dbReference type="Gene3D" id="3.30.710.10">
    <property type="entry name" value="Potassium Channel Kv1.1, Chain A"/>
    <property type="match status" value="1"/>
</dbReference>
<feature type="compositionally biased region" description="Low complexity" evidence="4">
    <location>
        <begin position="203"/>
        <end position="215"/>
    </location>
</feature>
<dbReference type="EMBL" id="CM008963">
    <property type="protein sequence ID" value="PNW86924.1"/>
    <property type="molecule type" value="Genomic_DNA"/>
</dbReference>
<dbReference type="GO" id="GO:0031625">
    <property type="term" value="F:ubiquitin protein ligase binding"/>
    <property type="evidence" value="ECO:0000318"/>
    <property type="project" value="GO_Central"/>
</dbReference>
<dbReference type="Proteomes" id="UP000006906">
    <property type="component" value="Chromosome 2"/>
</dbReference>
<dbReference type="InterPro" id="IPR044515">
    <property type="entry name" value="ABTB1"/>
</dbReference>
<feature type="region of interest" description="Disordered" evidence="4">
    <location>
        <begin position="201"/>
        <end position="220"/>
    </location>
</feature>
<evidence type="ECO:0000256" key="2">
    <source>
        <dbReference type="ARBA" id="ARBA00022737"/>
    </source>
</evidence>
<gene>
    <name evidence="6" type="ORF">CHLRE_02g101550v5</name>
</gene>
<dbReference type="ExpressionAtlas" id="A0A2K3E2A9">
    <property type="expression patterns" value="baseline"/>
</dbReference>
<feature type="region of interest" description="Disordered" evidence="4">
    <location>
        <begin position="597"/>
        <end position="661"/>
    </location>
</feature>
<keyword evidence="2" id="KW-0677">Repeat</keyword>
<evidence type="ECO:0000256" key="3">
    <source>
        <dbReference type="ARBA" id="ARBA00023043"/>
    </source>
</evidence>
<dbReference type="PANTHER" id="PTHR46231:SF1">
    <property type="entry name" value="ANKYRIN REPEAT AND BTB_POZ DOMAIN-CONTAINING PROTEIN 1"/>
    <property type="match status" value="1"/>
</dbReference>
<dbReference type="GeneID" id="66052425"/>
<dbReference type="Gene3D" id="2.120.10.30">
    <property type="entry name" value="TolB, C-terminal domain"/>
    <property type="match status" value="1"/>
</dbReference>
<evidence type="ECO:0000259" key="5">
    <source>
        <dbReference type="PROSITE" id="PS50097"/>
    </source>
</evidence>
<evidence type="ECO:0000313" key="7">
    <source>
        <dbReference type="Proteomes" id="UP000006906"/>
    </source>
</evidence>
<proteinExistence type="predicted"/>
<keyword evidence="3" id="KW-0040">ANK repeat</keyword>
<dbReference type="OrthoDB" id="537338at2759"/>
<evidence type="ECO:0000256" key="4">
    <source>
        <dbReference type="SAM" id="MobiDB-lite"/>
    </source>
</evidence>